<evidence type="ECO:0000313" key="5">
    <source>
        <dbReference type="EMBL" id="KAK2602568.1"/>
    </source>
</evidence>
<keyword evidence="6" id="KW-1185">Reference proteome</keyword>
<dbReference type="InterPro" id="IPR008266">
    <property type="entry name" value="Tyr_kinase_AS"/>
</dbReference>
<dbReference type="GO" id="GO:0004674">
    <property type="term" value="F:protein serine/threonine kinase activity"/>
    <property type="evidence" value="ECO:0007669"/>
    <property type="project" value="UniProtKB-EC"/>
</dbReference>
<comment type="caution">
    <text evidence="5">The sequence shown here is derived from an EMBL/GenBank/DDBJ whole genome shotgun (WGS) entry which is preliminary data.</text>
</comment>
<dbReference type="Proteomes" id="UP001265746">
    <property type="component" value="Unassembled WGS sequence"/>
</dbReference>
<evidence type="ECO:0000313" key="6">
    <source>
        <dbReference type="Proteomes" id="UP001265746"/>
    </source>
</evidence>
<proteinExistence type="predicted"/>
<gene>
    <name evidence="5" type="ORF">N8I77_009086</name>
</gene>
<dbReference type="Pfam" id="PF01636">
    <property type="entry name" value="APH"/>
    <property type="match status" value="1"/>
</dbReference>
<evidence type="ECO:0000256" key="2">
    <source>
        <dbReference type="ARBA" id="ARBA00047899"/>
    </source>
</evidence>
<dbReference type="AlphaFoldDB" id="A0AAD9W0D2"/>
<name>A0AAD9W0D2_PHOAM</name>
<dbReference type="SUPFAM" id="SSF56112">
    <property type="entry name" value="Protein kinase-like (PK-like)"/>
    <property type="match status" value="1"/>
</dbReference>
<evidence type="ECO:0000256" key="3">
    <source>
        <dbReference type="ARBA" id="ARBA00048679"/>
    </source>
</evidence>
<comment type="catalytic activity">
    <reaction evidence="3">
        <text>L-seryl-[protein] + ATP = O-phospho-L-seryl-[protein] + ADP + H(+)</text>
        <dbReference type="Rhea" id="RHEA:17989"/>
        <dbReference type="Rhea" id="RHEA-COMP:9863"/>
        <dbReference type="Rhea" id="RHEA-COMP:11604"/>
        <dbReference type="ChEBI" id="CHEBI:15378"/>
        <dbReference type="ChEBI" id="CHEBI:29999"/>
        <dbReference type="ChEBI" id="CHEBI:30616"/>
        <dbReference type="ChEBI" id="CHEBI:83421"/>
        <dbReference type="ChEBI" id="CHEBI:456216"/>
        <dbReference type="EC" id="2.7.11.1"/>
    </reaction>
</comment>
<evidence type="ECO:0000256" key="1">
    <source>
        <dbReference type="ARBA" id="ARBA00012513"/>
    </source>
</evidence>
<dbReference type="EC" id="2.7.11.1" evidence="1"/>
<protein>
    <recommendedName>
        <fullName evidence="1">non-specific serine/threonine protein kinase</fullName>
        <ecNumber evidence="1">2.7.11.1</ecNumber>
    </recommendedName>
</protein>
<reference evidence="5" key="1">
    <citation type="submission" date="2023-06" db="EMBL/GenBank/DDBJ databases">
        <authorList>
            <person name="Noh H."/>
        </authorList>
    </citation>
    <scope>NUCLEOTIDE SEQUENCE</scope>
    <source>
        <strain evidence="5">DUCC20226</strain>
    </source>
</reference>
<dbReference type="EMBL" id="JAUJFL010000005">
    <property type="protein sequence ID" value="KAK2602568.1"/>
    <property type="molecule type" value="Genomic_DNA"/>
</dbReference>
<organism evidence="5 6">
    <name type="scientific">Phomopsis amygdali</name>
    <name type="common">Fusicoccum amygdali</name>
    <dbReference type="NCBI Taxonomy" id="1214568"/>
    <lineage>
        <taxon>Eukaryota</taxon>
        <taxon>Fungi</taxon>
        <taxon>Dikarya</taxon>
        <taxon>Ascomycota</taxon>
        <taxon>Pezizomycotina</taxon>
        <taxon>Sordariomycetes</taxon>
        <taxon>Sordariomycetidae</taxon>
        <taxon>Diaporthales</taxon>
        <taxon>Diaporthaceae</taxon>
        <taxon>Diaporthe</taxon>
    </lineage>
</organism>
<evidence type="ECO:0000259" key="4">
    <source>
        <dbReference type="Pfam" id="PF01636"/>
    </source>
</evidence>
<dbReference type="InterPro" id="IPR011009">
    <property type="entry name" value="Kinase-like_dom_sf"/>
</dbReference>
<dbReference type="InterPro" id="IPR002575">
    <property type="entry name" value="Aminoglycoside_PTrfase"/>
</dbReference>
<comment type="catalytic activity">
    <reaction evidence="2">
        <text>L-threonyl-[protein] + ATP = O-phospho-L-threonyl-[protein] + ADP + H(+)</text>
        <dbReference type="Rhea" id="RHEA:46608"/>
        <dbReference type="Rhea" id="RHEA-COMP:11060"/>
        <dbReference type="Rhea" id="RHEA-COMP:11605"/>
        <dbReference type="ChEBI" id="CHEBI:15378"/>
        <dbReference type="ChEBI" id="CHEBI:30013"/>
        <dbReference type="ChEBI" id="CHEBI:30616"/>
        <dbReference type="ChEBI" id="CHEBI:61977"/>
        <dbReference type="ChEBI" id="CHEBI:456216"/>
        <dbReference type="EC" id="2.7.11.1"/>
    </reaction>
</comment>
<dbReference type="Gene3D" id="1.10.510.10">
    <property type="entry name" value="Transferase(Phosphotransferase) domain 1"/>
    <property type="match status" value="1"/>
</dbReference>
<sequence>MGYFDNCRPDQRFTISAKFYDNCVVNDWDQRRCITVKTSWAEQDDEWIIEALAQHADDIPAEAVRIEVSEEGELLSHSSNVERDRAMVPFYPSVNEFPLGVHKIRRSDLIEVSRMGIQVDLVTHKPSMGEARQLAFKYYINQPQVPVFWHELNCVLRIPKHPNVVPFDSLVVDVLDGEEKVVGFTTTFVDGGTVEDRKDRVFKLKHLEQLFAVIDHLNLTLGIVHGDVCPWNLLVDRETDALQIFDFNMASKLGWEGDPSELAERAFAYDKHRNDVKLAIFTVYEIITRDLHFREENYPHELETPMVIEKTWEKHPEVCLDAEVSKYRLLAENWLAKRRDVDKEITHFSQVPGALDWPCLPPLPIVPFVGTMQPRTARMRQEMIMEGADFLKWQRPSSRDLPLPHGRRLLATGQVVQCGDADGDHGDRQTLGVES</sequence>
<feature type="domain" description="Aminoglycoside phosphotransferase" evidence="4">
    <location>
        <begin position="193"/>
        <end position="251"/>
    </location>
</feature>
<accession>A0AAD9W0D2</accession>
<dbReference type="PROSITE" id="PS00109">
    <property type="entry name" value="PROTEIN_KINASE_TYR"/>
    <property type="match status" value="1"/>
</dbReference>